<dbReference type="KEGG" id="mmaa:FR932_12280"/>
<reference evidence="1 2" key="1">
    <citation type="submission" date="2019-09" db="EMBL/GenBank/DDBJ databases">
        <title>Hybrid Assembly of the complete Genome of the Deep-Sea Bacterium Moritella marina from long Nanopore and Illumina reads.</title>
        <authorList>
            <person name="Magin S."/>
            <person name="Georgoulis A."/>
            <person name="Papadimitriou K."/>
            <person name="Iliakis G."/>
            <person name="Vorgias C.E."/>
        </authorList>
    </citation>
    <scope>NUCLEOTIDE SEQUENCE [LARGE SCALE GENOMIC DNA]</scope>
    <source>
        <strain evidence="1 2">MP-1</strain>
    </source>
</reference>
<evidence type="ECO:0000313" key="1">
    <source>
        <dbReference type="EMBL" id="QFI38571.1"/>
    </source>
</evidence>
<protein>
    <submittedName>
        <fullName evidence="1">Uncharacterized protein</fullName>
    </submittedName>
</protein>
<gene>
    <name evidence="1" type="ORF">FR932_12280</name>
</gene>
<dbReference type="OrthoDB" id="6401965at2"/>
<dbReference type="AlphaFoldDB" id="A0A5J6WMS3"/>
<evidence type="ECO:0000313" key="2">
    <source>
        <dbReference type="Proteomes" id="UP000327424"/>
    </source>
</evidence>
<accession>A0A5J6WMS3</accession>
<organism evidence="1 2">
    <name type="scientific">Moritella marina ATCC 15381</name>
    <dbReference type="NCBI Taxonomy" id="1202962"/>
    <lineage>
        <taxon>Bacteria</taxon>
        <taxon>Pseudomonadati</taxon>
        <taxon>Pseudomonadota</taxon>
        <taxon>Gammaproteobacteria</taxon>
        <taxon>Alteromonadales</taxon>
        <taxon>Moritellaceae</taxon>
        <taxon>Moritella</taxon>
    </lineage>
</organism>
<proteinExistence type="predicted"/>
<keyword evidence="2" id="KW-1185">Reference proteome</keyword>
<dbReference type="RefSeq" id="WP_019439392.1">
    <property type="nucleotide sequence ID" value="NZ_ALOE01000002.1"/>
</dbReference>
<sequence>MTRSLIDLFNSNAENKTKEIMRMREYRREEELRLEIHKTNMMAQQLKQATLQLEAVELMSQYQNLSVSQKTRNMFQLATQTTIDIVI</sequence>
<dbReference type="EMBL" id="CP044399">
    <property type="protein sequence ID" value="QFI38571.1"/>
    <property type="molecule type" value="Genomic_DNA"/>
</dbReference>
<dbReference type="Proteomes" id="UP000327424">
    <property type="component" value="Chromosome"/>
</dbReference>
<name>A0A5J6WMS3_MORMI</name>